<dbReference type="InterPro" id="IPR000337">
    <property type="entry name" value="GPCR_3"/>
</dbReference>
<evidence type="ECO:0000256" key="7">
    <source>
        <dbReference type="ARBA" id="ARBA00023040"/>
    </source>
</evidence>
<dbReference type="PROSITE" id="PS00979">
    <property type="entry name" value="G_PROTEIN_RECEP_F3_1"/>
    <property type="match status" value="1"/>
</dbReference>
<dbReference type="PANTHER" id="PTHR24060">
    <property type="entry name" value="METABOTROPIC GLUTAMATE RECEPTOR"/>
    <property type="match status" value="1"/>
</dbReference>
<dbReference type="KEGG" id="bfo:118416473"/>
<keyword evidence="9" id="KW-1015">Disulfide bond</keyword>
<dbReference type="Gene3D" id="3.40.50.2300">
    <property type="match status" value="2"/>
</dbReference>
<evidence type="ECO:0000313" key="16">
    <source>
        <dbReference type="Proteomes" id="UP000001554"/>
    </source>
</evidence>
<reference evidence="16" key="1">
    <citation type="journal article" date="2020" name="Nat. Ecol. Evol.">
        <title>Deeply conserved synteny resolves early events in vertebrate evolution.</title>
        <authorList>
            <person name="Simakov O."/>
            <person name="Marletaz F."/>
            <person name="Yue J.X."/>
            <person name="O'Connell B."/>
            <person name="Jenkins J."/>
            <person name="Brandt A."/>
            <person name="Calef R."/>
            <person name="Tung C.H."/>
            <person name="Huang T.K."/>
            <person name="Schmutz J."/>
            <person name="Satoh N."/>
            <person name="Yu J.K."/>
            <person name="Putnam N.H."/>
            <person name="Green R.E."/>
            <person name="Rokhsar D.S."/>
        </authorList>
    </citation>
    <scope>NUCLEOTIDE SEQUENCE [LARGE SCALE GENOMIC DNA]</scope>
    <source>
        <strain evidence="16">S238N-H82</strain>
    </source>
</reference>
<dbReference type="Proteomes" id="UP000001554">
    <property type="component" value="Chromosome 5"/>
</dbReference>
<dbReference type="InterPro" id="IPR017978">
    <property type="entry name" value="GPCR_3_C"/>
</dbReference>
<accession>A0A9J7L8U3</accession>
<keyword evidence="7" id="KW-0297">G-protein coupled receptor</keyword>
<evidence type="ECO:0000256" key="3">
    <source>
        <dbReference type="ARBA" id="ARBA00022475"/>
    </source>
</evidence>
<dbReference type="OrthoDB" id="425344at2759"/>
<evidence type="ECO:0000256" key="9">
    <source>
        <dbReference type="ARBA" id="ARBA00023157"/>
    </source>
</evidence>
<dbReference type="RefSeq" id="XP_035677474.1">
    <property type="nucleotide sequence ID" value="XM_035821581.1"/>
</dbReference>
<feature type="region of interest" description="Disordered" evidence="13">
    <location>
        <begin position="873"/>
        <end position="945"/>
    </location>
</feature>
<keyword evidence="8 14" id="KW-0472">Membrane</keyword>
<keyword evidence="16" id="KW-1185">Reference proteome</keyword>
<keyword evidence="4 14" id="KW-0812">Transmembrane</keyword>
<dbReference type="CDD" id="cd15934">
    <property type="entry name" value="7tmC_mGluRs_group2_3"/>
    <property type="match status" value="1"/>
</dbReference>
<gene>
    <name evidence="17" type="primary">LOC118416473</name>
</gene>
<feature type="transmembrane region" description="Helical" evidence="14">
    <location>
        <begin position="819"/>
        <end position="841"/>
    </location>
</feature>
<feature type="compositionally biased region" description="Pro residues" evidence="13">
    <location>
        <begin position="933"/>
        <end position="943"/>
    </location>
</feature>
<dbReference type="AlphaFoldDB" id="A0A9J7L8U3"/>
<keyword evidence="12" id="KW-0807">Transducer</keyword>
<comment type="similarity">
    <text evidence="2">Belongs to the G-protein coupled receptor 3 family.</text>
</comment>
<dbReference type="FunFam" id="2.10.50.30:FF:000001">
    <property type="entry name" value="metabotropic glutamate receptor 1"/>
    <property type="match status" value="1"/>
</dbReference>
<dbReference type="GO" id="GO:0007216">
    <property type="term" value="P:G protein-coupled glutamate receptor signaling pathway"/>
    <property type="evidence" value="ECO:0000318"/>
    <property type="project" value="GO_Central"/>
</dbReference>
<feature type="compositionally biased region" description="Basic and acidic residues" evidence="13">
    <location>
        <begin position="961"/>
        <end position="988"/>
    </location>
</feature>
<evidence type="ECO:0000256" key="6">
    <source>
        <dbReference type="ARBA" id="ARBA00022989"/>
    </source>
</evidence>
<dbReference type="SUPFAM" id="SSF53822">
    <property type="entry name" value="Periplasmic binding protein-like I"/>
    <property type="match status" value="1"/>
</dbReference>
<dbReference type="PROSITE" id="PS50259">
    <property type="entry name" value="G_PROTEIN_RECEP_F3_4"/>
    <property type="match status" value="1"/>
</dbReference>
<feature type="compositionally biased region" description="Polar residues" evidence="13">
    <location>
        <begin position="887"/>
        <end position="910"/>
    </location>
</feature>
<comment type="subcellular location">
    <subcellularLocation>
        <location evidence="1">Cell membrane</location>
        <topology evidence="1">Multi-pass membrane protein</topology>
    </subcellularLocation>
</comment>
<keyword evidence="10" id="KW-0675">Receptor</keyword>
<evidence type="ECO:0000256" key="13">
    <source>
        <dbReference type="SAM" id="MobiDB-lite"/>
    </source>
</evidence>
<proteinExistence type="inferred from homology"/>
<keyword evidence="3" id="KW-1003">Cell membrane</keyword>
<dbReference type="Pfam" id="PF01094">
    <property type="entry name" value="ANF_receptor"/>
    <property type="match status" value="1"/>
</dbReference>
<dbReference type="PROSITE" id="PS00981">
    <property type="entry name" value="G_PROTEIN_RECEP_F3_3"/>
    <property type="match status" value="1"/>
</dbReference>
<dbReference type="PRINTS" id="PR00593">
    <property type="entry name" value="MTABOTROPICR"/>
</dbReference>
<feature type="domain" description="G-protein coupled receptors family 3 profile" evidence="15">
    <location>
        <begin position="589"/>
        <end position="856"/>
    </location>
</feature>
<dbReference type="InterPro" id="IPR050726">
    <property type="entry name" value="mGluR"/>
</dbReference>
<protein>
    <submittedName>
        <fullName evidence="17">Metabotropic glutamate receptor 3-like isoform X1</fullName>
    </submittedName>
</protein>
<dbReference type="OMA" id="CNIQDMS"/>
<feature type="transmembrane region" description="Helical" evidence="14">
    <location>
        <begin position="655"/>
        <end position="673"/>
    </location>
</feature>
<dbReference type="InterPro" id="IPR000162">
    <property type="entry name" value="GPCR_3_mtglu_rcpt"/>
</dbReference>
<evidence type="ECO:0000256" key="5">
    <source>
        <dbReference type="ARBA" id="ARBA00022729"/>
    </source>
</evidence>
<dbReference type="GO" id="GO:0001641">
    <property type="term" value="F:group II metabotropic glutamate receptor activity"/>
    <property type="evidence" value="ECO:0000318"/>
    <property type="project" value="GO_Central"/>
</dbReference>
<dbReference type="InterPro" id="IPR028082">
    <property type="entry name" value="Peripla_BP_I"/>
</dbReference>
<evidence type="ECO:0000256" key="8">
    <source>
        <dbReference type="ARBA" id="ARBA00023136"/>
    </source>
</evidence>
<keyword evidence="11" id="KW-0325">Glycoprotein</keyword>
<feature type="transmembrane region" description="Helical" evidence="14">
    <location>
        <begin position="751"/>
        <end position="770"/>
    </location>
</feature>
<sequence length="1026" mass="114624">MEKQLVLIVFLVSVLGAGSVGLFRYHRAILPGKGGQDTYAELKGDLTIGGLFPVHNKGHGGKPCGKLNSDRGIQRMEAMLYAIKEINSNTSLLPGIKLGAHILDTCARDTYALEQSLEFVRNSLTNIDIYNGYYCDDGSQAKITNLPAAVTAVVGASDSSVSGQVANLLRLFRIPQVSYASTSAKLSDKTRFDYFARTVPPDTFQAKAMVEIIQIFNWTYVSTVASEGDYGEMGIDMFKKEALARNICIAAEETIPNSANDGTFDLIVERLREKSNAKVVVLFIKGSDVPKLLSAAKNLTDPFVWIASDGWGDQEAAVKNVKDVAEGAITIELSSKPIRAFNKYFKNLTPDLKARNPWFNEYWEDKFLCRLPYTKRENSSFPVCDIGLTNKKFEPESKIQFVVDAVYAIAYALDKMRKEVCGTPSGMCDGLRNLDGASLYKAILNVTFQGEYNGDVPSDVASRQVQFDERGDGMGRYDIYNFQRVNSGWKYVPVGHWLESLYLDETKIQVNSRLGSLPESRCSAPCRPNEAKIVQQGDNCCWICKPCQPRQYLIDEHTCEDCGFARWPTFDLKSCYDLPEKYLQPNEVWALVPMIIALLGIMMTGAVIAVFMKYNDTPIVKASSRELSYMLLGGLVMCFVMTFVIIAKPSIGTCALVRLGLGLSFTVCYTALLTKTNRIYRIFTRQTSTNVQKVNYISPISQLLICTALISVQAVGVVVWLAVEPPDTQLVYPFGRQDQVILKCKIKDKSLMMSLVYVMLLIIVCTIYAFKTRKVPDNFNETKYIGFTMYTTCIVWLAFVPIYFGTQTDHRIQTTTMCIAVSISAFVALGCLFAPKVYIILFQPEKNVRSMNRQKPSFKTAVMFAKERHMAGALNGPGQEKPPLSAIIQSKNSDNPASDNGLLKSSNTGTPRDVHVTWKDLDTGKEQKKDPIPPKPYVPPILPREPLENMKIPDRFKEVEKFREDEKKPEADKVKEPETTSLNIERRSPVGCNSVKQSNSTGLDPEVEKIFASNLKREVKDFPMEM</sequence>
<dbReference type="Gene3D" id="2.10.50.30">
    <property type="entry name" value="GPCR, family 3, nine cysteines domain"/>
    <property type="match status" value="1"/>
</dbReference>
<dbReference type="InterPro" id="IPR038550">
    <property type="entry name" value="GPCR_3_9-Cys_sf"/>
</dbReference>
<feature type="region of interest" description="Disordered" evidence="13">
    <location>
        <begin position="961"/>
        <end position="1002"/>
    </location>
</feature>
<organism evidence="16 17">
    <name type="scientific">Branchiostoma floridae</name>
    <name type="common">Florida lancelet</name>
    <name type="synonym">Amphioxus</name>
    <dbReference type="NCBI Taxonomy" id="7739"/>
    <lineage>
        <taxon>Eukaryota</taxon>
        <taxon>Metazoa</taxon>
        <taxon>Chordata</taxon>
        <taxon>Cephalochordata</taxon>
        <taxon>Leptocardii</taxon>
        <taxon>Amphioxiformes</taxon>
        <taxon>Branchiostomatidae</taxon>
        <taxon>Branchiostoma</taxon>
    </lineage>
</organism>
<evidence type="ECO:0000256" key="10">
    <source>
        <dbReference type="ARBA" id="ARBA00023170"/>
    </source>
</evidence>
<dbReference type="InterPro" id="IPR017979">
    <property type="entry name" value="GPCR_3_CS"/>
</dbReference>
<feature type="transmembrane region" description="Helical" evidence="14">
    <location>
        <begin position="782"/>
        <end position="804"/>
    </location>
</feature>
<evidence type="ECO:0000256" key="2">
    <source>
        <dbReference type="ARBA" id="ARBA00007242"/>
    </source>
</evidence>
<dbReference type="FunFam" id="3.40.50.2300:FF:000009">
    <property type="entry name" value="Glutamate receptor, metabotropic 4"/>
    <property type="match status" value="1"/>
</dbReference>
<keyword evidence="6 14" id="KW-1133">Transmembrane helix</keyword>
<feature type="transmembrane region" description="Helical" evidence="14">
    <location>
        <begin position="627"/>
        <end position="649"/>
    </location>
</feature>
<keyword evidence="5" id="KW-0732">Signal</keyword>
<dbReference type="GO" id="GO:0005886">
    <property type="term" value="C:plasma membrane"/>
    <property type="evidence" value="ECO:0000318"/>
    <property type="project" value="GO_Central"/>
</dbReference>
<feature type="transmembrane region" description="Helical" evidence="14">
    <location>
        <begin position="588"/>
        <end position="615"/>
    </location>
</feature>
<dbReference type="PRINTS" id="PR00248">
    <property type="entry name" value="GPCRMGR"/>
</dbReference>
<evidence type="ECO:0000313" key="17">
    <source>
        <dbReference type="RefSeq" id="XP_035677474.1"/>
    </source>
</evidence>
<evidence type="ECO:0000259" key="15">
    <source>
        <dbReference type="PROSITE" id="PS50259"/>
    </source>
</evidence>
<dbReference type="GO" id="GO:0051966">
    <property type="term" value="P:regulation of synaptic transmission, glutamatergic"/>
    <property type="evidence" value="ECO:0000318"/>
    <property type="project" value="GO_Central"/>
</dbReference>
<feature type="compositionally biased region" description="Basic and acidic residues" evidence="13">
    <location>
        <begin position="912"/>
        <end position="932"/>
    </location>
</feature>
<evidence type="ECO:0000256" key="12">
    <source>
        <dbReference type="ARBA" id="ARBA00023224"/>
    </source>
</evidence>
<dbReference type="Pfam" id="PF00003">
    <property type="entry name" value="7tm_3"/>
    <property type="match status" value="1"/>
</dbReference>
<dbReference type="PROSITE" id="PS00980">
    <property type="entry name" value="G_PROTEIN_RECEP_F3_2"/>
    <property type="match status" value="1"/>
</dbReference>
<name>A0A9J7L8U3_BRAFL</name>
<feature type="transmembrane region" description="Helical" evidence="14">
    <location>
        <begin position="694"/>
        <end position="723"/>
    </location>
</feature>
<dbReference type="InterPro" id="IPR011500">
    <property type="entry name" value="GPCR_3_9-Cys_dom"/>
</dbReference>
<evidence type="ECO:0000256" key="4">
    <source>
        <dbReference type="ARBA" id="ARBA00022692"/>
    </source>
</evidence>
<dbReference type="GeneID" id="118416473"/>
<reference evidence="17" key="2">
    <citation type="submission" date="2025-08" db="UniProtKB">
        <authorList>
            <consortium name="RefSeq"/>
        </authorList>
    </citation>
    <scope>IDENTIFICATION</scope>
    <source>
        <strain evidence="17">S238N-H82</strain>
        <tissue evidence="17">Testes</tissue>
    </source>
</reference>
<dbReference type="InterPro" id="IPR001828">
    <property type="entry name" value="ANF_lig-bd_rcpt"/>
</dbReference>
<evidence type="ECO:0000256" key="14">
    <source>
        <dbReference type="SAM" id="Phobius"/>
    </source>
</evidence>
<evidence type="ECO:0000256" key="1">
    <source>
        <dbReference type="ARBA" id="ARBA00004651"/>
    </source>
</evidence>
<evidence type="ECO:0000256" key="11">
    <source>
        <dbReference type="ARBA" id="ARBA00023180"/>
    </source>
</evidence>
<dbReference type="Pfam" id="PF07562">
    <property type="entry name" value="NCD3G"/>
    <property type="match status" value="1"/>
</dbReference>